<accession>A0A563TXW8</accession>
<evidence type="ECO:0000256" key="2">
    <source>
        <dbReference type="SAM" id="SignalP"/>
    </source>
</evidence>
<dbReference type="OrthoDB" id="5431540at2"/>
<dbReference type="InterPro" id="IPR010321">
    <property type="entry name" value="DUF922"/>
</dbReference>
<name>A0A563TXW8_9SPHI</name>
<protein>
    <submittedName>
        <fullName evidence="3">DUF922 domain-containing protein</fullName>
    </submittedName>
</protein>
<evidence type="ECO:0000256" key="1">
    <source>
        <dbReference type="SAM" id="Coils"/>
    </source>
</evidence>
<keyword evidence="4" id="KW-1185">Reference proteome</keyword>
<keyword evidence="2" id="KW-0732">Signal</keyword>
<gene>
    <name evidence="3" type="ORF">FPZ42_17135</name>
</gene>
<sequence>MRLIKLCAICAVAVLCLKTKAATAQPYRILTQADFLGTPRPDGRGVVAYTNCTLNFSYQSNHVNNGEYLLHASVRLTMNNYKSWLDRSRIINSEQLLEILKHEQGHYNIAYLEQQEVLRTLSRTRFTANYRQEAMDIFDRIDARYKQLNQDYEEDTQNMVNRQQQHSWDVYFAKRLQYISRENASL</sequence>
<dbReference type="EMBL" id="VOEI01000007">
    <property type="protein sequence ID" value="TWR24208.1"/>
    <property type="molecule type" value="Genomic_DNA"/>
</dbReference>
<evidence type="ECO:0000313" key="3">
    <source>
        <dbReference type="EMBL" id="TWR24208.1"/>
    </source>
</evidence>
<feature type="coiled-coil region" evidence="1">
    <location>
        <begin position="138"/>
        <end position="165"/>
    </location>
</feature>
<proteinExistence type="predicted"/>
<comment type="caution">
    <text evidence="3">The sequence shown here is derived from an EMBL/GenBank/DDBJ whole genome shotgun (WGS) entry which is preliminary data.</text>
</comment>
<dbReference type="AlphaFoldDB" id="A0A563TXW8"/>
<organism evidence="3 4">
    <name type="scientific">Mucilaginibacter achroorhodeus</name>
    <dbReference type="NCBI Taxonomy" id="2599294"/>
    <lineage>
        <taxon>Bacteria</taxon>
        <taxon>Pseudomonadati</taxon>
        <taxon>Bacteroidota</taxon>
        <taxon>Sphingobacteriia</taxon>
        <taxon>Sphingobacteriales</taxon>
        <taxon>Sphingobacteriaceae</taxon>
        <taxon>Mucilaginibacter</taxon>
    </lineage>
</organism>
<feature type="signal peptide" evidence="2">
    <location>
        <begin position="1"/>
        <end position="24"/>
    </location>
</feature>
<feature type="chain" id="PRO_5022219735" evidence="2">
    <location>
        <begin position="25"/>
        <end position="186"/>
    </location>
</feature>
<dbReference type="Pfam" id="PF06037">
    <property type="entry name" value="DUF922"/>
    <property type="match status" value="1"/>
</dbReference>
<evidence type="ECO:0000313" key="4">
    <source>
        <dbReference type="Proteomes" id="UP000318010"/>
    </source>
</evidence>
<reference evidence="3 4" key="1">
    <citation type="submission" date="2019-07" db="EMBL/GenBank/DDBJ databases">
        <authorList>
            <person name="Kim J."/>
        </authorList>
    </citation>
    <scope>NUCLEOTIDE SEQUENCE [LARGE SCALE GENOMIC DNA]</scope>
    <source>
        <strain evidence="3 4">MJ1a</strain>
    </source>
</reference>
<dbReference type="Proteomes" id="UP000318010">
    <property type="component" value="Unassembled WGS sequence"/>
</dbReference>
<keyword evidence="1" id="KW-0175">Coiled coil</keyword>